<evidence type="ECO:0000259" key="1">
    <source>
        <dbReference type="Pfam" id="PF00149"/>
    </source>
</evidence>
<dbReference type="InterPro" id="IPR024173">
    <property type="entry name" value="Pesterase_MJ0037-like"/>
</dbReference>
<evidence type="ECO:0000313" key="2">
    <source>
        <dbReference type="EMBL" id="MBB6645951.1"/>
    </source>
</evidence>
<comment type="caution">
    <text evidence="2">The sequence shown here is derived from an EMBL/GenBank/DDBJ whole genome shotgun (WGS) entry which is preliminary data.</text>
</comment>
<accession>A0A7J9SLQ0</accession>
<dbReference type="InterPro" id="IPR029052">
    <property type="entry name" value="Metallo-depent_PP-like"/>
</dbReference>
<feature type="domain" description="Calcineurin-like phosphoesterase" evidence="1">
    <location>
        <begin position="34"/>
        <end position="152"/>
    </location>
</feature>
<keyword evidence="3" id="KW-1185">Reference proteome</keyword>
<organism evidence="2 3">
    <name type="scientific">Halobellus ruber</name>
    <dbReference type="NCBI Taxonomy" id="2761102"/>
    <lineage>
        <taxon>Archaea</taxon>
        <taxon>Methanobacteriati</taxon>
        <taxon>Methanobacteriota</taxon>
        <taxon>Stenosarchaea group</taxon>
        <taxon>Halobacteria</taxon>
        <taxon>Halobacteriales</taxon>
        <taxon>Haloferacaceae</taxon>
        <taxon>Halobellus</taxon>
    </lineage>
</organism>
<gene>
    <name evidence="2" type="ORF">H5V44_06565</name>
</gene>
<dbReference type="Pfam" id="PF00149">
    <property type="entry name" value="Metallophos"/>
    <property type="match status" value="1"/>
</dbReference>
<reference evidence="2 3" key="1">
    <citation type="submission" date="2020-08" db="EMBL/GenBank/DDBJ databases">
        <authorList>
            <person name="Seo M.-J."/>
        </authorList>
    </citation>
    <scope>NUCLEOTIDE SEQUENCE [LARGE SCALE GENOMIC DNA]</scope>
    <source>
        <strain evidence="2 3">MBLA0160</strain>
    </source>
</reference>
<evidence type="ECO:0000313" key="3">
    <source>
        <dbReference type="Proteomes" id="UP000546257"/>
    </source>
</evidence>
<dbReference type="PIRSF" id="PIRSF000887">
    <property type="entry name" value="Pesterase_MJ0037"/>
    <property type="match status" value="1"/>
</dbReference>
<dbReference type="EMBL" id="JACKXD010000002">
    <property type="protein sequence ID" value="MBB6645951.1"/>
    <property type="molecule type" value="Genomic_DNA"/>
</dbReference>
<protein>
    <submittedName>
        <fullName evidence="2">Metallophosphoesterase family protein</fullName>
    </submittedName>
</protein>
<sequence length="269" mass="28727">MADATGIGDADPLVEPLPGDPAAVVRIGDGETALVVADYHAGIEAGLRYERGVELESDADLRRIRLLGLLDRTDPDRLVVLGDLGHRVGGADGTEAEELDDLLAAVLDRVPVTLVPGNHDTGVGDRFAAESRFAVADRTDTRLGRVGFAHGHTWPSRDALGGEVLCIGHEHPAVRLEDSVGGGRKERAWLRGPLRSGPFAEHFGIDASDLAWTDPELVVFPAFNDRSGGTWVNVEGQGFLSPFLPDALVDSRTDAYLLDGTRLGPYRSV</sequence>
<dbReference type="AlphaFoldDB" id="A0A7J9SLQ0"/>
<proteinExistence type="predicted"/>
<dbReference type="Proteomes" id="UP000546257">
    <property type="component" value="Unassembled WGS sequence"/>
</dbReference>
<dbReference type="Gene3D" id="3.60.21.10">
    <property type="match status" value="1"/>
</dbReference>
<dbReference type="PANTHER" id="PTHR39323">
    <property type="entry name" value="BLR1149 PROTEIN"/>
    <property type="match status" value="1"/>
</dbReference>
<dbReference type="PANTHER" id="PTHR39323:SF1">
    <property type="entry name" value="BLR1149 PROTEIN"/>
    <property type="match status" value="1"/>
</dbReference>
<name>A0A7J9SLQ0_9EURY</name>
<dbReference type="InterPro" id="IPR004843">
    <property type="entry name" value="Calcineurin-like_PHP"/>
</dbReference>
<dbReference type="SUPFAM" id="SSF56300">
    <property type="entry name" value="Metallo-dependent phosphatases"/>
    <property type="match status" value="1"/>
</dbReference>
<dbReference type="GO" id="GO:0016787">
    <property type="term" value="F:hydrolase activity"/>
    <property type="evidence" value="ECO:0007669"/>
    <property type="project" value="InterPro"/>
</dbReference>
<dbReference type="RefSeq" id="WP_185192310.1">
    <property type="nucleotide sequence ID" value="NZ_JACKXD010000002.1"/>
</dbReference>